<feature type="domain" description="Peptidase S1" evidence="3">
    <location>
        <begin position="206"/>
        <end position="410"/>
    </location>
</feature>
<feature type="compositionally biased region" description="Polar residues" evidence="2">
    <location>
        <begin position="15"/>
        <end position="26"/>
    </location>
</feature>
<dbReference type="InterPro" id="IPR043504">
    <property type="entry name" value="Peptidase_S1_PA_chymotrypsin"/>
</dbReference>
<dbReference type="SUPFAM" id="SSF50494">
    <property type="entry name" value="Trypsin-like serine proteases"/>
    <property type="match status" value="1"/>
</dbReference>
<dbReference type="InterPro" id="IPR001254">
    <property type="entry name" value="Trypsin_dom"/>
</dbReference>
<feature type="compositionally biased region" description="Low complexity" evidence="2">
    <location>
        <begin position="90"/>
        <end position="100"/>
    </location>
</feature>
<accession>A0A7R9HR02</accession>
<dbReference type="SMART" id="SM00020">
    <property type="entry name" value="Tryp_SPc"/>
    <property type="match status" value="1"/>
</dbReference>
<feature type="compositionally biased region" description="Low complexity" evidence="2">
    <location>
        <begin position="27"/>
        <end position="45"/>
    </location>
</feature>
<dbReference type="Pfam" id="PF00089">
    <property type="entry name" value="Trypsin"/>
    <property type="match status" value="2"/>
</dbReference>
<name>A0A7R9HR02_9NEOP</name>
<dbReference type="InterPro" id="IPR009003">
    <property type="entry name" value="Peptidase_S1_PA"/>
</dbReference>
<dbReference type="PANTHER" id="PTHR24253">
    <property type="entry name" value="TRANSMEMBRANE PROTEASE SERINE"/>
    <property type="match status" value="1"/>
</dbReference>
<dbReference type="CDD" id="cd00190">
    <property type="entry name" value="Tryp_SPc"/>
    <property type="match status" value="1"/>
</dbReference>
<dbReference type="AlphaFoldDB" id="A0A7R9HR02"/>
<evidence type="ECO:0000259" key="3">
    <source>
        <dbReference type="PROSITE" id="PS50240"/>
    </source>
</evidence>
<gene>
    <name evidence="4" type="ORF">TMSB3V08_LOCUS6152</name>
</gene>
<keyword evidence="1" id="KW-1015">Disulfide bond</keyword>
<evidence type="ECO:0000256" key="1">
    <source>
        <dbReference type="ARBA" id="ARBA00023157"/>
    </source>
</evidence>
<organism evidence="4">
    <name type="scientific">Timema monikensis</name>
    <dbReference type="NCBI Taxonomy" id="170555"/>
    <lineage>
        <taxon>Eukaryota</taxon>
        <taxon>Metazoa</taxon>
        <taxon>Ecdysozoa</taxon>
        <taxon>Arthropoda</taxon>
        <taxon>Hexapoda</taxon>
        <taxon>Insecta</taxon>
        <taxon>Pterygota</taxon>
        <taxon>Neoptera</taxon>
        <taxon>Polyneoptera</taxon>
        <taxon>Phasmatodea</taxon>
        <taxon>Timematodea</taxon>
        <taxon>Timematoidea</taxon>
        <taxon>Timematidae</taxon>
        <taxon>Timema</taxon>
    </lineage>
</organism>
<proteinExistence type="predicted"/>
<feature type="region of interest" description="Disordered" evidence="2">
    <location>
        <begin position="14"/>
        <end position="45"/>
    </location>
</feature>
<protein>
    <recommendedName>
        <fullName evidence="3">Peptidase S1 domain-containing protein</fullName>
    </recommendedName>
</protein>
<dbReference type="PROSITE" id="PS50240">
    <property type="entry name" value="TRYPSIN_DOM"/>
    <property type="match status" value="1"/>
</dbReference>
<dbReference type="PROSITE" id="PS00134">
    <property type="entry name" value="TRYPSIN_HIS"/>
    <property type="match status" value="1"/>
</dbReference>
<dbReference type="Gene3D" id="2.40.10.10">
    <property type="entry name" value="Trypsin-like serine proteases"/>
    <property type="match status" value="3"/>
</dbReference>
<dbReference type="GO" id="GO:0006508">
    <property type="term" value="P:proteolysis"/>
    <property type="evidence" value="ECO:0007669"/>
    <property type="project" value="InterPro"/>
</dbReference>
<evidence type="ECO:0000313" key="4">
    <source>
        <dbReference type="EMBL" id="CAD7429374.1"/>
    </source>
</evidence>
<dbReference type="InterPro" id="IPR018114">
    <property type="entry name" value="TRYPSIN_HIS"/>
</dbReference>
<sequence>MAAIEFILNHHKRPTSFNTNNELDSNPTTTSFSRPSGSSNNPRPHIYYNYLNNHINDQNSWGYKPPRPEYFDGYHPPNYRPDYPFNRPDQNNNHFNQNQHPYIPGHRPTGGHNSPHYPQYGISILKPDYGGITIITNPRPDFNQNRPGFIGSNRPFIGSIRPIASTENPDIIVRPSLSSGLPQPTEVLASPGYRGCGELYTRSNRIVGGHSSSFGSHPWQVALIKTGFLSKKLSCGGALLSNRWVVTAAHCVATTANNNLRVRLGEWDVRDQSERLNHEEYGVERKENDDVTTAFAALNLQKNYKSMKSQTSHNNEKRENHGKLSGKKNMKRFFCGRLYAQFIAYPIREWRDHVHPQYSPTDFKNDVSLVKLDKAVMFKQHIIPVCLPDTGTKLVGKTATVAGWGRTRHGWYPFLHLLNSPGAVRGRHEEHLPGIEGKPHIPSRLGQSPLRWVRLKTMRFQAQPGTTPI</sequence>
<feature type="region of interest" description="Disordered" evidence="2">
    <location>
        <begin position="84"/>
        <end position="114"/>
    </location>
</feature>
<evidence type="ECO:0000256" key="2">
    <source>
        <dbReference type="SAM" id="MobiDB-lite"/>
    </source>
</evidence>
<dbReference type="EMBL" id="OB794054">
    <property type="protein sequence ID" value="CAD7429374.1"/>
    <property type="molecule type" value="Genomic_DNA"/>
</dbReference>
<dbReference type="GO" id="GO:0004252">
    <property type="term" value="F:serine-type endopeptidase activity"/>
    <property type="evidence" value="ECO:0007669"/>
    <property type="project" value="InterPro"/>
</dbReference>
<dbReference type="PANTHER" id="PTHR24253:SF136">
    <property type="entry name" value="SERINE PROTEINASE STUBBLE-LIKE PROTEIN"/>
    <property type="match status" value="1"/>
</dbReference>
<reference evidence="4" key="1">
    <citation type="submission" date="2020-11" db="EMBL/GenBank/DDBJ databases">
        <authorList>
            <person name="Tran Van P."/>
        </authorList>
    </citation>
    <scope>NUCLEOTIDE SEQUENCE</scope>
</reference>